<dbReference type="AlphaFoldDB" id="A0A163JEK3"/>
<dbReference type="InterPro" id="IPR019821">
    <property type="entry name" value="Kinesin_motor_CS"/>
</dbReference>
<feature type="region of interest" description="Disordered" evidence="8">
    <location>
        <begin position="212"/>
        <end position="236"/>
    </location>
</feature>
<dbReference type="PROSITE" id="PS50067">
    <property type="entry name" value="KINESIN_MOTOR_2"/>
    <property type="match status" value="1"/>
</dbReference>
<dbReference type="GO" id="GO:0003777">
    <property type="term" value="F:microtubule motor activity"/>
    <property type="evidence" value="ECO:0007669"/>
    <property type="project" value="InterPro"/>
</dbReference>
<dbReference type="PANTHER" id="PTHR47969:SF15">
    <property type="entry name" value="CHROMOSOME-ASSOCIATED KINESIN KIF4A-RELATED"/>
    <property type="match status" value="1"/>
</dbReference>
<keyword evidence="3 6" id="KW-0547">Nucleotide-binding</keyword>
<dbReference type="EMBL" id="LT553497">
    <property type="protein sequence ID" value="SAM00906.1"/>
    <property type="molecule type" value="Genomic_DNA"/>
</dbReference>
<dbReference type="GO" id="GO:0007052">
    <property type="term" value="P:mitotic spindle organization"/>
    <property type="evidence" value="ECO:0007669"/>
    <property type="project" value="TreeGrafter"/>
</dbReference>
<keyword evidence="5 7" id="KW-0175">Coiled coil</keyword>
<evidence type="ECO:0000256" key="4">
    <source>
        <dbReference type="ARBA" id="ARBA00022840"/>
    </source>
</evidence>
<evidence type="ECO:0000259" key="9">
    <source>
        <dbReference type="PROSITE" id="PS50067"/>
    </source>
</evidence>
<keyword evidence="4 6" id="KW-0067">ATP-binding</keyword>
<proteinExistence type="inferred from homology"/>
<dbReference type="InterPro" id="IPR027640">
    <property type="entry name" value="Kinesin-like_fam"/>
</dbReference>
<gene>
    <name evidence="10" type="primary">ABSGL_06642.1 scaffold 8661</name>
</gene>
<feature type="binding site" evidence="6">
    <location>
        <begin position="65"/>
        <end position="72"/>
    </location>
    <ligand>
        <name>ATP</name>
        <dbReference type="ChEBI" id="CHEBI:30616"/>
    </ligand>
</feature>
<name>A0A163JEK3_ABSGL</name>
<keyword evidence="2" id="KW-0963">Cytoplasm</keyword>
<evidence type="ECO:0000256" key="3">
    <source>
        <dbReference type="ARBA" id="ARBA00022741"/>
    </source>
</evidence>
<dbReference type="GO" id="GO:0008017">
    <property type="term" value="F:microtubule binding"/>
    <property type="evidence" value="ECO:0007669"/>
    <property type="project" value="InterPro"/>
</dbReference>
<dbReference type="GO" id="GO:0005524">
    <property type="term" value="F:ATP binding"/>
    <property type="evidence" value="ECO:0007669"/>
    <property type="project" value="UniProtKB-UniRule"/>
</dbReference>
<evidence type="ECO:0000256" key="5">
    <source>
        <dbReference type="ARBA" id="ARBA00023054"/>
    </source>
</evidence>
<feature type="region of interest" description="Disordered" evidence="8">
    <location>
        <begin position="499"/>
        <end position="553"/>
    </location>
</feature>
<feature type="compositionally biased region" description="Low complexity" evidence="8">
    <location>
        <begin position="539"/>
        <end position="550"/>
    </location>
</feature>
<dbReference type="GO" id="GO:0007018">
    <property type="term" value="P:microtubule-based movement"/>
    <property type="evidence" value="ECO:0007669"/>
    <property type="project" value="InterPro"/>
</dbReference>
<feature type="coiled-coil region" evidence="7">
    <location>
        <begin position="645"/>
        <end position="828"/>
    </location>
</feature>
<dbReference type="Pfam" id="PF00225">
    <property type="entry name" value="Kinesin"/>
    <property type="match status" value="2"/>
</dbReference>
<dbReference type="InterPro" id="IPR027417">
    <property type="entry name" value="P-loop_NTPase"/>
</dbReference>
<dbReference type="SMART" id="SM00129">
    <property type="entry name" value="KISc"/>
    <property type="match status" value="1"/>
</dbReference>
<keyword evidence="6" id="KW-0505">Motor protein</keyword>
<sequence>MSISISFIEHGVDSGPQITVGSDRSFTFDYTYDPLTGQQQVFDTCVIPLVNKFMDGYNSTILAYGQTGSGKTFSMGIGLDSAMNPVHEGIVPLFIDTLFTKLQQKQNQKQKHGSNNQFDVYVSFLELYNEDIVDLLCPTKKDNANLSIREDHHGTIHWSGVREEKVSTSKELFDHLKKGSIARTTASTDMNHTSSRSHAIFSVVLKQTIYDDDNDDEQPIPLRDGDGDGDSGGKPPLCPHGTPAAAILSPTSSTNSFSSGTTARKLVSKFHFVDLAGSERLKRTNAVGDRAKEGISINSGLLALGNVISALGDESRRVSHIPYRDSKLTRLLQDSLGGNSQTLMLACVSPADLNHTETLNTLKYANRARNIRNRVVLNQELTGGNGGNGGGAENEKLKTTILRLKDEIKNSDDFLRAVNDEMDGLKLQVQQLQSSSTTTTSELAQAKSERDLLRLCLQQQQGGGDMDGILQQLTKEYTETIEQLRLQLQQQQSIILAAPTPHSDSPKTDVKKKRHSFRIGSLRRPLKGRHRSSAGTVVPKSSPKPLNSSLMGRNTKQVRADIRQETQFIQSTQASLDSLGLKTPTDEPHVDIFSSTNEKLNHAKPSSLSSTPSASSASSSSSSSSSYNDYPSLSITATTLCRQLIQRFQKSVDGKQQLLQRLEQTEQQTRDSLQQLEHKLSEEKRKKSELQAQHKQKINELVQQHDQKQRKQLTELQTLRRKHTQLVNSSATTRTQQENMIRNLKTSLEDAKLDKKKALKRTKQDLTRFREKCQQHEREIEKGRRLEKQVAQAKKKADRDLGQARLANKKLGEEVQALQMQLKQHMAMLARRPQQGGSTKVATAGSLLPMPPTSNLHHRSLHHKHASKKSNVKFVSLQQRVDEHKRLILRAITAHAKNQAPVKKINELLEKRDRLVQEQDELLKERALVIEEQKQDAALSSQDISATSQYMDERIDAITPEIDLLDYCIRQLECSSSSSSSSSSRQQQVNDNKIEEDWVDVVDQDTHIDTNDSAKSGYDIALSLVRTLDMEEPRLVCEALVDDLVQLIQEHHTNQLLTGHLTATLARHQEALVMMRRAAPTNDSVAYRHAFHGPTRVWNGLILPDSPLYSSLLS</sequence>
<organism evidence="10">
    <name type="scientific">Absidia glauca</name>
    <name type="common">Pin mould</name>
    <dbReference type="NCBI Taxonomy" id="4829"/>
    <lineage>
        <taxon>Eukaryota</taxon>
        <taxon>Fungi</taxon>
        <taxon>Fungi incertae sedis</taxon>
        <taxon>Mucoromycota</taxon>
        <taxon>Mucoromycotina</taxon>
        <taxon>Mucoromycetes</taxon>
        <taxon>Mucorales</taxon>
        <taxon>Cunninghamellaceae</taxon>
        <taxon>Absidia</taxon>
    </lineage>
</organism>
<comment type="similarity">
    <text evidence="6">Belongs to the TRAFAC class myosin-kinesin ATPase superfamily. Kinesin family.</text>
</comment>
<dbReference type="Gene3D" id="3.40.850.10">
    <property type="entry name" value="Kinesin motor domain"/>
    <property type="match status" value="1"/>
</dbReference>
<comment type="subcellular location">
    <subcellularLocation>
        <location evidence="1">Cytoplasm</location>
    </subcellularLocation>
</comment>
<evidence type="ECO:0000256" key="8">
    <source>
        <dbReference type="SAM" id="MobiDB-lite"/>
    </source>
</evidence>
<dbReference type="GO" id="GO:0051231">
    <property type="term" value="P:spindle elongation"/>
    <property type="evidence" value="ECO:0007669"/>
    <property type="project" value="TreeGrafter"/>
</dbReference>
<dbReference type="GO" id="GO:0005875">
    <property type="term" value="C:microtubule associated complex"/>
    <property type="evidence" value="ECO:0007669"/>
    <property type="project" value="TreeGrafter"/>
</dbReference>
<dbReference type="InterPro" id="IPR036961">
    <property type="entry name" value="Kinesin_motor_dom_sf"/>
</dbReference>
<reference evidence="10" key="1">
    <citation type="submission" date="2016-04" db="EMBL/GenBank/DDBJ databases">
        <authorList>
            <person name="Evans L.H."/>
            <person name="Alamgir A."/>
            <person name="Owens N."/>
            <person name="Weber N.D."/>
            <person name="Virtaneva K."/>
            <person name="Barbian K."/>
            <person name="Babar A."/>
            <person name="Rosenke K."/>
        </authorList>
    </citation>
    <scope>NUCLEOTIDE SEQUENCE [LARGE SCALE GENOMIC DNA]</scope>
    <source>
        <strain evidence="10">CBS 101.48</strain>
    </source>
</reference>
<evidence type="ECO:0000313" key="10">
    <source>
        <dbReference type="EMBL" id="SAM00906.1"/>
    </source>
</evidence>
<evidence type="ECO:0000256" key="1">
    <source>
        <dbReference type="ARBA" id="ARBA00004496"/>
    </source>
</evidence>
<dbReference type="PROSITE" id="PS00411">
    <property type="entry name" value="KINESIN_MOTOR_1"/>
    <property type="match status" value="1"/>
</dbReference>
<evidence type="ECO:0000313" key="11">
    <source>
        <dbReference type="Proteomes" id="UP000078561"/>
    </source>
</evidence>
<dbReference type="OrthoDB" id="3176171at2759"/>
<evidence type="ECO:0000256" key="2">
    <source>
        <dbReference type="ARBA" id="ARBA00022490"/>
    </source>
</evidence>
<dbReference type="InParanoid" id="A0A163JEK3"/>
<dbReference type="InterPro" id="IPR001752">
    <property type="entry name" value="Kinesin_motor_dom"/>
</dbReference>
<dbReference type="Proteomes" id="UP000078561">
    <property type="component" value="Unassembled WGS sequence"/>
</dbReference>
<feature type="domain" description="Kinesin motor" evidence="9">
    <location>
        <begin position="1"/>
        <end position="371"/>
    </location>
</feature>
<dbReference type="SUPFAM" id="SSF52540">
    <property type="entry name" value="P-loop containing nucleoside triphosphate hydrolases"/>
    <property type="match status" value="1"/>
</dbReference>
<evidence type="ECO:0000256" key="6">
    <source>
        <dbReference type="PROSITE-ProRule" id="PRU00283"/>
    </source>
</evidence>
<dbReference type="GO" id="GO:0005737">
    <property type="term" value="C:cytoplasm"/>
    <property type="evidence" value="ECO:0007669"/>
    <property type="project" value="UniProtKB-SubCell"/>
</dbReference>
<feature type="region of interest" description="Disordered" evidence="8">
    <location>
        <begin position="579"/>
        <end position="629"/>
    </location>
</feature>
<protein>
    <recommendedName>
        <fullName evidence="9">Kinesin motor domain-containing protein</fullName>
    </recommendedName>
</protein>
<evidence type="ECO:0000256" key="7">
    <source>
        <dbReference type="SAM" id="Coils"/>
    </source>
</evidence>
<accession>A0A163JEK3</accession>
<dbReference type="PANTHER" id="PTHR47969">
    <property type="entry name" value="CHROMOSOME-ASSOCIATED KINESIN KIF4A-RELATED"/>
    <property type="match status" value="1"/>
</dbReference>
<dbReference type="PRINTS" id="PR00380">
    <property type="entry name" value="KINESINHEAVY"/>
</dbReference>
<feature type="compositionally biased region" description="Low complexity" evidence="8">
    <location>
        <begin position="606"/>
        <end position="629"/>
    </location>
</feature>
<dbReference type="STRING" id="4829.A0A163JEK3"/>
<keyword evidence="11" id="KW-1185">Reference proteome</keyword>